<gene>
    <name evidence="3" type="primary">rpsF</name>
    <name evidence="4" type="ORF">UU38_C0003G0215</name>
</gene>
<dbReference type="GO" id="GO:0006412">
    <property type="term" value="P:translation"/>
    <property type="evidence" value="ECO:0007669"/>
    <property type="project" value="UniProtKB-UniRule"/>
</dbReference>
<evidence type="ECO:0000256" key="3">
    <source>
        <dbReference type="HAMAP-Rule" id="MF_00360"/>
    </source>
</evidence>
<dbReference type="GO" id="GO:0003735">
    <property type="term" value="F:structural constituent of ribosome"/>
    <property type="evidence" value="ECO:0007669"/>
    <property type="project" value="InterPro"/>
</dbReference>
<evidence type="ECO:0000313" key="4">
    <source>
        <dbReference type="EMBL" id="KKR88963.1"/>
    </source>
</evidence>
<dbReference type="NCBIfam" id="TIGR00166">
    <property type="entry name" value="S6"/>
    <property type="match status" value="1"/>
</dbReference>
<accession>A0A0G0UJG8</accession>
<dbReference type="GO" id="GO:0005840">
    <property type="term" value="C:ribosome"/>
    <property type="evidence" value="ECO:0007669"/>
    <property type="project" value="UniProtKB-KW"/>
</dbReference>
<proteinExistence type="inferred from homology"/>
<keyword evidence="3" id="KW-0699">rRNA-binding</keyword>
<dbReference type="GO" id="GO:0019843">
    <property type="term" value="F:rRNA binding"/>
    <property type="evidence" value="ECO:0007669"/>
    <property type="project" value="UniProtKB-UniRule"/>
</dbReference>
<dbReference type="SUPFAM" id="SSF54995">
    <property type="entry name" value="Ribosomal protein S6"/>
    <property type="match status" value="1"/>
</dbReference>
<evidence type="ECO:0000256" key="1">
    <source>
        <dbReference type="ARBA" id="ARBA00009512"/>
    </source>
</evidence>
<evidence type="ECO:0000313" key="5">
    <source>
        <dbReference type="Proteomes" id="UP000033918"/>
    </source>
</evidence>
<keyword evidence="3" id="KW-0694">RNA-binding</keyword>
<organism evidence="4 5">
    <name type="scientific">Candidatus Wolfebacteria bacterium GW2011_GWB1_41_12</name>
    <dbReference type="NCBI Taxonomy" id="1619006"/>
    <lineage>
        <taxon>Bacteria</taxon>
        <taxon>Candidatus Wolfeibacteriota</taxon>
    </lineage>
</organism>
<keyword evidence="3" id="KW-0687">Ribonucleoprotein</keyword>
<dbReference type="EMBL" id="LCAK01000003">
    <property type="protein sequence ID" value="KKR88963.1"/>
    <property type="molecule type" value="Genomic_DNA"/>
</dbReference>
<sequence length="147" mass="16802">MEIEKELKNYEIGFLIKDENDRQEIVKALNNYQAAIINEGEINGIRLAYPIKKETAAYFGYVHFSAEPAIIKKLEDSLRLNPKILRFLIITPPAAKTKSIFYQPRAAKPFVPRTARTAVSKSEIRKAESQPVLTNEALEKKLEEILK</sequence>
<name>A0A0G0UJG8_9BACT</name>
<dbReference type="InterPro" id="IPR014717">
    <property type="entry name" value="Transl_elong_EF1B/ribsomal_bS6"/>
</dbReference>
<dbReference type="CDD" id="cd00473">
    <property type="entry name" value="bS6"/>
    <property type="match status" value="1"/>
</dbReference>
<dbReference type="InterPro" id="IPR000529">
    <property type="entry name" value="Ribosomal_bS6"/>
</dbReference>
<dbReference type="HAMAP" id="MF_00360">
    <property type="entry name" value="Ribosomal_bS6"/>
    <property type="match status" value="1"/>
</dbReference>
<evidence type="ECO:0000256" key="2">
    <source>
        <dbReference type="ARBA" id="ARBA00035294"/>
    </source>
</evidence>
<dbReference type="Gene3D" id="3.30.70.60">
    <property type="match status" value="1"/>
</dbReference>
<keyword evidence="3 4" id="KW-0689">Ribosomal protein</keyword>
<comment type="similarity">
    <text evidence="1 3">Belongs to the bacterial ribosomal protein bS6 family.</text>
</comment>
<comment type="function">
    <text evidence="3">Binds together with bS18 to 16S ribosomal RNA.</text>
</comment>
<reference evidence="4 5" key="1">
    <citation type="journal article" date="2015" name="Nature">
        <title>rRNA introns, odd ribosomes, and small enigmatic genomes across a large radiation of phyla.</title>
        <authorList>
            <person name="Brown C.T."/>
            <person name="Hug L.A."/>
            <person name="Thomas B.C."/>
            <person name="Sharon I."/>
            <person name="Castelle C.J."/>
            <person name="Singh A."/>
            <person name="Wilkins M.J."/>
            <person name="Williams K.H."/>
            <person name="Banfield J.F."/>
        </authorList>
    </citation>
    <scope>NUCLEOTIDE SEQUENCE [LARGE SCALE GENOMIC DNA]</scope>
</reference>
<dbReference type="Pfam" id="PF01250">
    <property type="entry name" value="Ribosomal_S6"/>
    <property type="match status" value="1"/>
</dbReference>
<protein>
    <recommendedName>
        <fullName evidence="2 3">Small ribosomal subunit protein bS6</fullName>
    </recommendedName>
</protein>
<dbReference type="GO" id="GO:1990904">
    <property type="term" value="C:ribonucleoprotein complex"/>
    <property type="evidence" value="ECO:0007669"/>
    <property type="project" value="UniProtKB-KW"/>
</dbReference>
<dbReference type="InterPro" id="IPR035980">
    <property type="entry name" value="Ribosomal_bS6_sf"/>
</dbReference>
<dbReference type="InterPro" id="IPR020814">
    <property type="entry name" value="Ribosomal_S6_plastid/chlpt"/>
</dbReference>
<dbReference type="Proteomes" id="UP000033918">
    <property type="component" value="Unassembled WGS sequence"/>
</dbReference>
<dbReference type="AlphaFoldDB" id="A0A0G0UJG8"/>
<comment type="caution">
    <text evidence="4">The sequence shown here is derived from an EMBL/GenBank/DDBJ whole genome shotgun (WGS) entry which is preliminary data.</text>
</comment>